<name>A0A7L4URT2_BALHA</name>
<comment type="caution">
    <text evidence="2">The sequence shown here is derived from an EMBL/GenBank/DDBJ whole genome shotgun (WGS) entry which is preliminary data.</text>
</comment>
<dbReference type="AlphaFoldDB" id="A0A7L4URT2"/>
<keyword evidence="1" id="KW-0472">Membrane</keyword>
<accession>A0A7L4URT2</accession>
<keyword evidence="3" id="KW-1185">Reference proteome</keyword>
<dbReference type="EMBL" id="QENZ01000003">
    <property type="protein sequence ID" value="PVX51927.1"/>
    <property type="molecule type" value="Genomic_DNA"/>
</dbReference>
<proteinExistence type="predicted"/>
<keyword evidence="1" id="KW-0812">Transmembrane</keyword>
<feature type="transmembrane region" description="Helical" evidence="1">
    <location>
        <begin position="35"/>
        <end position="54"/>
    </location>
</feature>
<reference evidence="2 3" key="1">
    <citation type="submission" date="2018-05" db="EMBL/GenBank/DDBJ databases">
        <title>Genomic Encyclopedia of Type Strains, Phase IV (KMG-IV): sequencing the most valuable type-strain genomes for metagenomic binning, comparative biology and taxonomic classification.</title>
        <authorList>
            <person name="Goeker M."/>
        </authorList>
    </citation>
    <scope>NUCLEOTIDE SEQUENCE [LARGE SCALE GENOMIC DNA]</scope>
    <source>
        <strain evidence="2 3">DSM 28579</strain>
    </source>
</reference>
<gene>
    <name evidence="2" type="ORF">C7377_0220</name>
</gene>
<evidence type="ECO:0000313" key="3">
    <source>
        <dbReference type="Proteomes" id="UP000251835"/>
    </source>
</evidence>
<keyword evidence="1" id="KW-1133">Transmembrane helix</keyword>
<dbReference type="OrthoDB" id="1050343at2"/>
<evidence type="ECO:0000313" key="2">
    <source>
        <dbReference type="EMBL" id="PVX51927.1"/>
    </source>
</evidence>
<dbReference type="RefSeq" id="WP_116495497.1">
    <property type="nucleotide sequence ID" value="NZ_QENZ01000003.1"/>
</dbReference>
<sequence length="226" mass="25180">MDNKTQHTEKSIELRSEKVRNIVGQIPSLLIRQGILIIGLALLILVGVSAFIPYKKTLPIEVTIQRVPAIEKIHASTNGILLIDSFPKMVKAEQVVGKLLQNDTLLPIKAPTEGKLIWNVQNNDKVKKGDLLCLVVPQVATSIYGECEVNASQKAMLNKGQKVELLDDFGQQINGQISQIYLIPTRSNLFNVRVEISYHSIIATSLKGKVILQEKSVLRYFSKLLM</sequence>
<evidence type="ECO:0000256" key="1">
    <source>
        <dbReference type="SAM" id="Phobius"/>
    </source>
</evidence>
<protein>
    <submittedName>
        <fullName evidence="2">HlyD family secretion protein</fullName>
    </submittedName>
</protein>
<organism evidence="2 3">
    <name type="scientific">Balneicella halophila</name>
    <dbReference type="NCBI Taxonomy" id="1537566"/>
    <lineage>
        <taxon>Bacteria</taxon>
        <taxon>Pseudomonadati</taxon>
        <taxon>Bacteroidota</taxon>
        <taxon>Bacteroidia</taxon>
        <taxon>Bacteroidales</taxon>
        <taxon>Balneicellaceae</taxon>
        <taxon>Balneicella</taxon>
    </lineage>
</organism>
<dbReference type="Proteomes" id="UP000251835">
    <property type="component" value="Unassembled WGS sequence"/>
</dbReference>